<reference evidence="2 3" key="1">
    <citation type="submission" date="2016-07" db="EMBL/GenBank/DDBJ databases">
        <title>Draft genome of a psychrotolerant acidophile Acidithiobacillus ferrivorans strain YL15.</title>
        <authorList>
            <person name="Peng T."/>
            <person name="Ma L."/>
            <person name="Nan M."/>
            <person name="An N."/>
            <person name="Wang M."/>
            <person name="Qiu G."/>
            <person name="Zeng W."/>
        </authorList>
    </citation>
    <scope>NUCLEOTIDE SEQUENCE [LARGE SCALE GENOMIC DNA]</scope>
    <source>
        <strain evidence="2 3">YL15</strain>
    </source>
</reference>
<name>A0A1B9BYP5_9PROT</name>
<keyword evidence="1" id="KW-0732">Signal</keyword>
<dbReference type="AlphaFoldDB" id="A0A1B9BYP5"/>
<feature type="chain" id="PRO_5008622974" description="Lipoprotein" evidence="1">
    <location>
        <begin position="29"/>
        <end position="76"/>
    </location>
</feature>
<protein>
    <recommendedName>
        <fullName evidence="4">Lipoprotein</fullName>
    </recommendedName>
</protein>
<organism evidence="2 3">
    <name type="scientific">Acidithiobacillus ferrivorans</name>
    <dbReference type="NCBI Taxonomy" id="160808"/>
    <lineage>
        <taxon>Bacteria</taxon>
        <taxon>Pseudomonadati</taxon>
        <taxon>Pseudomonadota</taxon>
        <taxon>Acidithiobacillia</taxon>
        <taxon>Acidithiobacillales</taxon>
        <taxon>Acidithiobacillaceae</taxon>
        <taxon>Acidithiobacillus</taxon>
    </lineage>
</organism>
<accession>A0A1B9BYP5</accession>
<evidence type="ECO:0000256" key="1">
    <source>
        <dbReference type="SAM" id="SignalP"/>
    </source>
</evidence>
<dbReference type="PROSITE" id="PS51257">
    <property type="entry name" value="PROKAR_LIPOPROTEIN"/>
    <property type="match status" value="1"/>
</dbReference>
<dbReference type="RefSeq" id="WP_065413309.1">
    <property type="nucleotide sequence ID" value="NZ_CP059488.1"/>
</dbReference>
<evidence type="ECO:0000313" key="3">
    <source>
        <dbReference type="Proteomes" id="UP000093129"/>
    </source>
</evidence>
<gene>
    <name evidence="2" type="ORF">BBC27_11035</name>
</gene>
<evidence type="ECO:0008006" key="4">
    <source>
        <dbReference type="Google" id="ProtNLM"/>
    </source>
</evidence>
<dbReference type="EMBL" id="MASQ01000086">
    <property type="protein sequence ID" value="OCB02831.1"/>
    <property type="molecule type" value="Genomic_DNA"/>
</dbReference>
<evidence type="ECO:0000313" key="2">
    <source>
        <dbReference type="EMBL" id="OCB02831.1"/>
    </source>
</evidence>
<feature type="signal peptide" evidence="1">
    <location>
        <begin position="1"/>
        <end position="28"/>
    </location>
</feature>
<sequence length="76" mass="7678">MNIFRPVKFLIMASVMVVPLALSGCFFGGGGPSAKAEAAQSSAKAAQVTANQALAKANAAQNAQNEAARNANNGNQ</sequence>
<comment type="caution">
    <text evidence="2">The sequence shown here is derived from an EMBL/GenBank/DDBJ whole genome shotgun (WGS) entry which is preliminary data.</text>
</comment>
<proteinExistence type="predicted"/>
<dbReference type="Proteomes" id="UP000093129">
    <property type="component" value="Unassembled WGS sequence"/>
</dbReference>